<dbReference type="Proteomes" id="UP001212152">
    <property type="component" value="Unassembled WGS sequence"/>
</dbReference>
<feature type="region of interest" description="Disordered" evidence="1">
    <location>
        <begin position="1"/>
        <end position="44"/>
    </location>
</feature>
<feature type="region of interest" description="Disordered" evidence="1">
    <location>
        <begin position="60"/>
        <end position="102"/>
    </location>
</feature>
<evidence type="ECO:0000313" key="3">
    <source>
        <dbReference type="Proteomes" id="UP001212152"/>
    </source>
</evidence>
<comment type="caution">
    <text evidence="2">The sequence shown here is derived from an EMBL/GenBank/DDBJ whole genome shotgun (WGS) entry which is preliminary data.</text>
</comment>
<dbReference type="AlphaFoldDB" id="A0AAD5TM95"/>
<feature type="region of interest" description="Disordered" evidence="1">
    <location>
        <begin position="319"/>
        <end position="340"/>
    </location>
</feature>
<dbReference type="SUPFAM" id="SSF110849">
    <property type="entry name" value="ParB/Sulfiredoxin"/>
    <property type="match status" value="1"/>
</dbReference>
<name>A0AAD5TM95_9FUNG</name>
<reference evidence="2" key="1">
    <citation type="submission" date="2020-05" db="EMBL/GenBank/DDBJ databases">
        <title>Phylogenomic resolution of chytrid fungi.</title>
        <authorList>
            <person name="Stajich J.E."/>
            <person name="Amses K."/>
            <person name="Simmons R."/>
            <person name="Seto K."/>
            <person name="Myers J."/>
            <person name="Bonds A."/>
            <person name="Quandt C.A."/>
            <person name="Barry K."/>
            <person name="Liu P."/>
            <person name="Grigoriev I."/>
            <person name="Longcore J.E."/>
            <person name="James T.Y."/>
        </authorList>
    </citation>
    <scope>NUCLEOTIDE SEQUENCE</scope>
    <source>
        <strain evidence="2">JEL0379</strain>
    </source>
</reference>
<evidence type="ECO:0008006" key="4">
    <source>
        <dbReference type="Google" id="ProtNLM"/>
    </source>
</evidence>
<dbReference type="EMBL" id="JADGJQ010000014">
    <property type="protein sequence ID" value="KAJ3180941.1"/>
    <property type="molecule type" value="Genomic_DNA"/>
</dbReference>
<protein>
    <recommendedName>
        <fullName evidence="4">ParB/Sulfiredoxin domain-containing protein</fullName>
    </recommendedName>
</protein>
<feature type="compositionally biased region" description="Low complexity" evidence="1">
    <location>
        <begin position="73"/>
        <end position="94"/>
    </location>
</feature>
<dbReference type="InterPro" id="IPR036086">
    <property type="entry name" value="ParB/Sulfiredoxin_sf"/>
</dbReference>
<keyword evidence="3" id="KW-1185">Reference proteome</keyword>
<feature type="compositionally biased region" description="Low complexity" evidence="1">
    <location>
        <begin position="219"/>
        <end position="233"/>
    </location>
</feature>
<feature type="region of interest" description="Disordered" evidence="1">
    <location>
        <begin position="214"/>
        <end position="233"/>
    </location>
</feature>
<sequence length="340" mass="36250">MGGRLSRAAAVSSSSSVFKPATASSPGPALLSPTPSPPPPVAHTYERWRDIAKPRPFNPATHFPGFLPPRPLGPTRIRQQQLQEQQQQLQLQKPQEQEEPMHTSVAPPNFMLGIRPQQGAVVDASFGYGQHPVSLAVNVSRLPPASLVPHESTNSAHLALLTRYLATLPPDTPVPLAAVTKSFPHVILDGHHRVAAARALGLNMIPVWVVDDEAEDNNSSSSSSKALQPLQQQQRQDISAEVRCFDAHSGERILLKTVAGLARAGGEGFGVKGTRHVVLGPRGEMRLLEEVTPRLPWADWTRGTNATAVAAAAATAVPPLASGGEATPETASMFALDPPR</sequence>
<dbReference type="Gene3D" id="3.90.1530.10">
    <property type="entry name" value="Conserved hypothetical protein from pyrococcus furiosus pfu- 392566-001, ParB domain"/>
    <property type="match status" value="1"/>
</dbReference>
<gene>
    <name evidence="2" type="ORF">HDU87_001589</name>
</gene>
<feature type="compositionally biased region" description="Low complexity" evidence="1">
    <location>
        <begin position="1"/>
        <end position="33"/>
    </location>
</feature>
<evidence type="ECO:0000256" key="1">
    <source>
        <dbReference type="SAM" id="MobiDB-lite"/>
    </source>
</evidence>
<evidence type="ECO:0000313" key="2">
    <source>
        <dbReference type="EMBL" id="KAJ3180941.1"/>
    </source>
</evidence>
<proteinExistence type="predicted"/>
<organism evidence="2 3">
    <name type="scientific">Geranomyces variabilis</name>
    <dbReference type="NCBI Taxonomy" id="109894"/>
    <lineage>
        <taxon>Eukaryota</taxon>
        <taxon>Fungi</taxon>
        <taxon>Fungi incertae sedis</taxon>
        <taxon>Chytridiomycota</taxon>
        <taxon>Chytridiomycota incertae sedis</taxon>
        <taxon>Chytridiomycetes</taxon>
        <taxon>Spizellomycetales</taxon>
        <taxon>Powellomycetaceae</taxon>
        <taxon>Geranomyces</taxon>
    </lineage>
</organism>
<accession>A0AAD5TM95</accession>